<dbReference type="InterPro" id="IPR000620">
    <property type="entry name" value="EamA_dom"/>
</dbReference>
<feature type="transmembrane region" description="Helical" evidence="6">
    <location>
        <begin position="94"/>
        <end position="115"/>
    </location>
</feature>
<keyword evidence="3 6" id="KW-0812">Transmembrane</keyword>
<evidence type="ECO:0000259" key="7">
    <source>
        <dbReference type="Pfam" id="PF00892"/>
    </source>
</evidence>
<dbReference type="Proteomes" id="UP001326110">
    <property type="component" value="Chromosome"/>
</dbReference>
<feature type="transmembrane region" description="Helical" evidence="6">
    <location>
        <begin position="277"/>
        <end position="299"/>
    </location>
</feature>
<evidence type="ECO:0000256" key="5">
    <source>
        <dbReference type="ARBA" id="ARBA00023136"/>
    </source>
</evidence>
<evidence type="ECO:0000256" key="1">
    <source>
        <dbReference type="ARBA" id="ARBA00004141"/>
    </source>
</evidence>
<dbReference type="RefSeq" id="WP_026637404.1">
    <property type="nucleotide sequence ID" value="NZ_CP140152.1"/>
</dbReference>
<organism evidence="8 9">
    <name type="scientific">Duganella zoogloeoides</name>
    <dbReference type="NCBI Taxonomy" id="75659"/>
    <lineage>
        <taxon>Bacteria</taxon>
        <taxon>Pseudomonadati</taxon>
        <taxon>Pseudomonadota</taxon>
        <taxon>Betaproteobacteria</taxon>
        <taxon>Burkholderiales</taxon>
        <taxon>Oxalobacteraceae</taxon>
        <taxon>Telluria group</taxon>
        <taxon>Duganella</taxon>
    </lineage>
</organism>
<comment type="subcellular location">
    <subcellularLocation>
        <location evidence="1">Membrane</location>
        <topology evidence="1">Multi-pass membrane protein</topology>
    </subcellularLocation>
</comment>
<accession>A0ABZ0Y3Q6</accession>
<feature type="domain" description="EamA" evidence="7">
    <location>
        <begin position="15"/>
        <end position="143"/>
    </location>
</feature>
<gene>
    <name evidence="8" type="ORF">SR858_09390</name>
</gene>
<feature type="transmembrane region" description="Helical" evidence="6">
    <location>
        <begin position="39"/>
        <end position="57"/>
    </location>
</feature>
<dbReference type="InterPro" id="IPR037185">
    <property type="entry name" value="EmrE-like"/>
</dbReference>
<evidence type="ECO:0000256" key="3">
    <source>
        <dbReference type="ARBA" id="ARBA00022692"/>
    </source>
</evidence>
<feature type="transmembrane region" description="Helical" evidence="6">
    <location>
        <begin position="127"/>
        <end position="146"/>
    </location>
</feature>
<feature type="transmembrane region" description="Helical" evidence="6">
    <location>
        <begin position="69"/>
        <end position="88"/>
    </location>
</feature>
<dbReference type="GeneID" id="43164182"/>
<dbReference type="Pfam" id="PF00892">
    <property type="entry name" value="EamA"/>
    <property type="match status" value="2"/>
</dbReference>
<keyword evidence="9" id="KW-1185">Reference proteome</keyword>
<dbReference type="SUPFAM" id="SSF103481">
    <property type="entry name" value="Multidrug resistance efflux transporter EmrE"/>
    <property type="match status" value="2"/>
</dbReference>
<reference evidence="8 9" key="1">
    <citation type="submission" date="2023-11" db="EMBL/GenBank/DDBJ databases">
        <title>MicrobeMod: A computational toolkit for identifying prokaryotic methylation and restriction-modification with nanopore sequencing.</title>
        <authorList>
            <person name="Crits-Christoph A."/>
            <person name="Kang S.C."/>
            <person name="Lee H."/>
            <person name="Ostrov N."/>
        </authorList>
    </citation>
    <scope>NUCLEOTIDE SEQUENCE [LARGE SCALE GENOMIC DNA]</scope>
    <source>
        <strain evidence="8 9">ATCC 25935</strain>
    </source>
</reference>
<dbReference type="EMBL" id="CP140152">
    <property type="protein sequence ID" value="WQH06516.1"/>
    <property type="molecule type" value="Genomic_DNA"/>
</dbReference>
<feature type="transmembrane region" description="Helical" evidence="6">
    <location>
        <begin position="192"/>
        <end position="215"/>
    </location>
</feature>
<keyword evidence="5 6" id="KW-0472">Membrane</keyword>
<feature type="transmembrane region" description="Helical" evidence="6">
    <location>
        <begin position="252"/>
        <end position="271"/>
    </location>
</feature>
<evidence type="ECO:0000313" key="8">
    <source>
        <dbReference type="EMBL" id="WQH06516.1"/>
    </source>
</evidence>
<sequence>MDPHKAMDGRATMAMTGLCLVWSMQQIGLKATAGDASPILQVALRSGLAAVLVLALMRVRRETIASAALPWRAGLGAGLLFALEYLLLGAGLRLTSAAHGAVLLYTGPLFAAVGLHFRLRSERLARLQWLGIALAFAGIVVTFLRGPAAPGPASDVSLVGDALCLLAGAAWGATTVLVRCSRLAQAPATQTTVFQLLVAFVMLTIAAGVLGQWHLRPTPLVLANLAFQTLIVSVASLLLWFALLRRYLASRLGTFSFLTPMFGVALGAWLLDERVSPTFSAGSALVVAGIVLVSCHAWLGERILHVKNFS</sequence>
<evidence type="ECO:0000256" key="2">
    <source>
        <dbReference type="ARBA" id="ARBA00007362"/>
    </source>
</evidence>
<evidence type="ECO:0000256" key="4">
    <source>
        <dbReference type="ARBA" id="ARBA00022989"/>
    </source>
</evidence>
<dbReference type="PANTHER" id="PTHR32322">
    <property type="entry name" value="INNER MEMBRANE TRANSPORTER"/>
    <property type="match status" value="1"/>
</dbReference>
<keyword evidence="4 6" id="KW-1133">Transmembrane helix</keyword>
<name>A0ABZ0Y3Q6_9BURK</name>
<protein>
    <submittedName>
        <fullName evidence="8">DMT family transporter</fullName>
    </submittedName>
</protein>
<evidence type="ECO:0000256" key="6">
    <source>
        <dbReference type="SAM" id="Phobius"/>
    </source>
</evidence>
<comment type="similarity">
    <text evidence="2">Belongs to the EamA transporter family.</text>
</comment>
<evidence type="ECO:0000313" key="9">
    <source>
        <dbReference type="Proteomes" id="UP001326110"/>
    </source>
</evidence>
<dbReference type="PANTHER" id="PTHR32322:SF2">
    <property type="entry name" value="EAMA DOMAIN-CONTAINING PROTEIN"/>
    <property type="match status" value="1"/>
</dbReference>
<proteinExistence type="inferred from homology"/>
<feature type="domain" description="EamA" evidence="7">
    <location>
        <begin position="159"/>
        <end position="294"/>
    </location>
</feature>
<dbReference type="InterPro" id="IPR050638">
    <property type="entry name" value="AA-Vitamin_Transporters"/>
</dbReference>
<feature type="transmembrane region" description="Helical" evidence="6">
    <location>
        <begin position="158"/>
        <end position="180"/>
    </location>
</feature>
<feature type="transmembrane region" description="Helical" evidence="6">
    <location>
        <begin position="221"/>
        <end position="243"/>
    </location>
</feature>